<dbReference type="SUPFAM" id="SSF56801">
    <property type="entry name" value="Acetyl-CoA synthetase-like"/>
    <property type="match status" value="1"/>
</dbReference>
<accession>A0AAN6GEZ4</accession>
<keyword evidence="4" id="KW-1185">Reference proteome</keyword>
<dbReference type="InterPro" id="IPR020845">
    <property type="entry name" value="AMP-binding_CS"/>
</dbReference>
<protein>
    <recommendedName>
        <fullName evidence="5">Acetyl-CoA synthetase-like protein</fullName>
    </recommendedName>
</protein>
<name>A0AAN6GEZ4_9BASI</name>
<feature type="domain" description="AMP-dependent synthetase/ligase" evidence="1">
    <location>
        <begin position="96"/>
        <end position="457"/>
    </location>
</feature>
<proteinExistence type="predicted"/>
<evidence type="ECO:0000313" key="3">
    <source>
        <dbReference type="EMBL" id="KAK0534388.1"/>
    </source>
</evidence>
<evidence type="ECO:0000259" key="2">
    <source>
        <dbReference type="Pfam" id="PF13193"/>
    </source>
</evidence>
<feature type="domain" description="AMP-binding enzyme C-terminal" evidence="2">
    <location>
        <begin position="508"/>
        <end position="596"/>
    </location>
</feature>
<evidence type="ECO:0000313" key="4">
    <source>
        <dbReference type="Proteomes" id="UP001176521"/>
    </source>
</evidence>
<dbReference type="AlphaFoldDB" id="A0AAN6GEZ4"/>
<evidence type="ECO:0000259" key="1">
    <source>
        <dbReference type="Pfam" id="PF00501"/>
    </source>
</evidence>
<dbReference type="PROSITE" id="PS00455">
    <property type="entry name" value="AMP_BINDING"/>
    <property type="match status" value="1"/>
</dbReference>
<dbReference type="GO" id="GO:0016405">
    <property type="term" value="F:CoA-ligase activity"/>
    <property type="evidence" value="ECO:0007669"/>
    <property type="project" value="TreeGrafter"/>
</dbReference>
<reference evidence="3" key="1">
    <citation type="journal article" date="2023" name="PhytoFront">
        <title>Draft Genome Resources of Seven Strains of Tilletia horrida, Causal Agent of Kernel Smut of Rice.</title>
        <authorList>
            <person name="Khanal S."/>
            <person name="Antony Babu S."/>
            <person name="Zhou X.G."/>
        </authorList>
    </citation>
    <scope>NUCLEOTIDE SEQUENCE</scope>
    <source>
        <strain evidence="3">TX3</strain>
    </source>
</reference>
<dbReference type="InterPro" id="IPR025110">
    <property type="entry name" value="AMP-bd_C"/>
</dbReference>
<dbReference type="Pfam" id="PF00501">
    <property type="entry name" value="AMP-binding"/>
    <property type="match status" value="1"/>
</dbReference>
<dbReference type="Gene3D" id="3.30.300.30">
    <property type="match status" value="1"/>
</dbReference>
<dbReference type="InterPro" id="IPR045851">
    <property type="entry name" value="AMP-bd_C_sf"/>
</dbReference>
<organism evidence="3 4">
    <name type="scientific">Tilletia horrida</name>
    <dbReference type="NCBI Taxonomy" id="155126"/>
    <lineage>
        <taxon>Eukaryota</taxon>
        <taxon>Fungi</taxon>
        <taxon>Dikarya</taxon>
        <taxon>Basidiomycota</taxon>
        <taxon>Ustilaginomycotina</taxon>
        <taxon>Exobasidiomycetes</taxon>
        <taxon>Tilletiales</taxon>
        <taxon>Tilletiaceae</taxon>
        <taxon>Tilletia</taxon>
    </lineage>
</organism>
<dbReference type="Pfam" id="PF13193">
    <property type="entry name" value="AMP-binding_C"/>
    <property type="match status" value="1"/>
</dbReference>
<dbReference type="Gene3D" id="3.40.50.12780">
    <property type="entry name" value="N-terminal domain of ligase-like"/>
    <property type="match status" value="1"/>
</dbReference>
<dbReference type="PANTHER" id="PTHR24096:SF422">
    <property type="entry name" value="BCDNA.GH02901"/>
    <property type="match status" value="1"/>
</dbReference>
<dbReference type="InterPro" id="IPR000873">
    <property type="entry name" value="AMP-dep_synth/lig_dom"/>
</dbReference>
<evidence type="ECO:0008006" key="5">
    <source>
        <dbReference type="Google" id="ProtNLM"/>
    </source>
</evidence>
<comment type="caution">
    <text evidence="3">The sequence shown here is derived from an EMBL/GenBank/DDBJ whole genome shotgun (WGS) entry which is preliminary data.</text>
</comment>
<dbReference type="EMBL" id="JAPDMQ010000117">
    <property type="protein sequence ID" value="KAK0534388.1"/>
    <property type="molecule type" value="Genomic_DNA"/>
</dbReference>
<sequence>MTIYTSKYASVDHFPTDMDLYTFMFEYFPKNRPDPRGKRVPLLIDDDTGFKLTLEDMHERVDALSLGMVDQLGKGNSNSSGSASSSGSSGNSAFNDSTVAIFSTNTTDYPIIVWATHRLGGVVSGANPSYTASELKYQLEASGAKTLFVGEEPASLKVGLEAAQQAGIPKERIVIIQSAATMLKNKGAAQKVDGMWTVSALVEAGAKVLKKRGRGALSATRRKLGPGEGKTKLAFLSFSSGTTGLPKGVKIAHSNPVANVLQYLAFNEVPNKIGVRGVRHTPGKDVALGVLPWFHIYGLVVTLHSMMWSGTAVVGIPRFRGIQAFLDSVVKYRISHWILVPPMIVLFVKDPIVDKYLDRVRQIARFCMVGAAPCSDELSRQFVAKLPDVDFGQGYGMTETSTVVTLVAPRQPAAYGSAGRIFSNTEARIVKPDGKDAERGESGELWMRGPQITLGYLNNEKATQEMWLEGGWLRTGDEAIINDEGDIFIVDRLKELIKVKGFQVPPAELEGLLLDLPDVADAGVVSIPDDAAGELPIAFVSLSAEAKKRVTDGDSEAEAAKIKERVKKHVMDNKVKYKWLASVQIIDAIPKTASGKILRRELRLLAKNVKADPAVRDAVAKL</sequence>
<dbReference type="Proteomes" id="UP001176521">
    <property type="component" value="Unassembled WGS sequence"/>
</dbReference>
<dbReference type="InterPro" id="IPR042099">
    <property type="entry name" value="ANL_N_sf"/>
</dbReference>
<dbReference type="PANTHER" id="PTHR24096">
    <property type="entry name" value="LONG-CHAIN-FATTY-ACID--COA LIGASE"/>
    <property type="match status" value="1"/>
</dbReference>
<gene>
    <name evidence="3" type="ORF">OC842_002651</name>
</gene>